<dbReference type="InterPro" id="IPR051783">
    <property type="entry name" value="NAD(P)-dependent_oxidoreduct"/>
</dbReference>
<dbReference type="EMBL" id="JBHMEC010000017">
    <property type="protein sequence ID" value="MFB9150276.1"/>
    <property type="molecule type" value="Genomic_DNA"/>
</dbReference>
<keyword evidence="3" id="KW-1185">Reference proteome</keyword>
<name>A0ABV5I0S2_9RHOB</name>
<dbReference type="Proteomes" id="UP001589670">
    <property type="component" value="Unassembled WGS sequence"/>
</dbReference>
<dbReference type="InterPro" id="IPR001509">
    <property type="entry name" value="Epimerase_deHydtase"/>
</dbReference>
<reference evidence="2 3" key="1">
    <citation type="submission" date="2024-09" db="EMBL/GenBank/DDBJ databases">
        <authorList>
            <person name="Sun Q."/>
            <person name="Mori K."/>
        </authorList>
    </citation>
    <scope>NUCLEOTIDE SEQUENCE [LARGE SCALE GENOMIC DNA]</scope>
    <source>
        <strain evidence="2 3">CECT 9424</strain>
    </source>
</reference>
<accession>A0ABV5I0S2</accession>
<gene>
    <name evidence="2" type="ORF">ACFFU4_11010</name>
</gene>
<evidence type="ECO:0000259" key="1">
    <source>
        <dbReference type="Pfam" id="PF01370"/>
    </source>
</evidence>
<dbReference type="RefSeq" id="WP_377069819.1">
    <property type="nucleotide sequence ID" value="NZ_JBHMEC010000017.1"/>
</dbReference>
<proteinExistence type="predicted"/>
<protein>
    <submittedName>
        <fullName evidence="2">NAD-dependent epimerase/dehydratase family protein</fullName>
    </submittedName>
</protein>
<dbReference type="PANTHER" id="PTHR48079:SF6">
    <property type="entry name" value="NAD(P)-BINDING DOMAIN-CONTAINING PROTEIN-RELATED"/>
    <property type="match status" value="1"/>
</dbReference>
<dbReference type="PANTHER" id="PTHR48079">
    <property type="entry name" value="PROTEIN YEEZ"/>
    <property type="match status" value="1"/>
</dbReference>
<dbReference type="Pfam" id="PF01370">
    <property type="entry name" value="Epimerase"/>
    <property type="match status" value="1"/>
</dbReference>
<evidence type="ECO:0000313" key="2">
    <source>
        <dbReference type="EMBL" id="MFB9150276.1"/>
    </source>
</evidence>
<dbReference type="InterPro" id="IPR036291">
    <property type="entry name" value="NAD(P)-bd_dom_sf"/>
</dbReference>
<comment type="caution">
    <text evidence="2">The sequence shown here is derived from an EMBL/GenBank/DDBJ whole genome shotgun (WGS) entry which is preliminary data.</text>
</comment>
<organism evidence="2 3">
    <name type="scientific">Roseovarius ramblicola</name>
    <dbReference type="NCBI Taxonomy" id="2022336"/>
    <lineage>
        <taxon>Bacteria</taxon>
        <taxon>Pseudomonadati</taxon>
        <taxon>Pseudomonadota</taxon>
        <taxon>Alphaproteobacteria</taxon>
        <taxon>Rhodobacterales</taxon>
        <taxon>Roseobacteraceae</taxon>
        <taxon>Roseovarius</taxon>
    </lineage>
</organism>
<evidence type="ECO:0000313" key="3">
    <source>
        <dbReference type="Proteomes" id="UP001589670"/>
    </source>
</evidence>
<dbReference type="Gene3D" id="3.40.50.720">
    <property type="entry name" value="NAD(P)-binding Rossmann-like Domain"/>
    <property type="match status" value="1"/>
</dbReference>
<dbReference type="SUPFAM" id="SSF51735">
    <property type="entry name" value="NAD(P)-binding Rossmann-fold domains"/>
    <property type="match status" value="1"/>
</dbReference>
<feature type="domain" description="NAD-dependent epimerase/dehydratase" evidence="1">
    <location>
        <begin position="5"/>
        <end position="205"/>
    </location>
</feature>
<sequence length="321" mass="33109">MTAAVAVTGASGFVGQALVGHLLAQGRSVRALVHRQPLTIRHPALTTVPGGLSDAGALRRLMDGAAGVIHVAGRVRGRDAADFLPVNADGVARVARLAQEAATVSRLVLISSLAAREPGLSPYAASKRAGEDRLAGVSGEGGLSCAVLRPPAIYGPGDRELVPLLRLMARGIAPMPGVAGARASLLHVDDLARAAARLADSPAQGVYELDDGHDGGYGWDEIAAIAGQAAGRRRGGVRVRLPRGLMRGVAAVNLVAARALGTLPMLSPGKVNELFHPDWVCDNTGITRATGWQPEISLHDGLTPLLGGRTVQTREGRSNVT</sequence>